<protein>
    <recommendedName>
        <fullName evidence="1">CobQ/CobB/MinD/ParA nucleotide binding domain-containing protein</fullName>
    </recommendedName>
</protein>
<evidence type="ECO:0000313" key="2">
    <source>
        <dbReference type="EMBL" id="KXA99444.1"/>
    </source>
</evidence>
<dbReference type="InterPro" id="IPR002586">
    <property type="entry name" value="CobQ/CobB/MinD/ParA_Nub-bd_dom"/>
</dbReference>
<name>A0A133UZ31_9EURY</name>
<accession>A0A133UZ31</accession>
<dbReference type="GO" id="GO:0016887">
    <property type="term" value="F:ATP hydrolysis activity"/>
    <property type="evidence" value="ECO:0007669"/>
    <property type="project" value="TreeGrafter"/>
</dbReference>
<dbReference type="GO" id="GO:0009898">
    <property type="term" value="C:cytoplasmic side of plasma membrane"/>
    <property type="evidence" value="ECO:0007669"/>
    <property type="project" value="TreeGrafter"/>
</dbReference>
<reference evidence="2 3" key="1">
    <citation type="journal article" date="2016" name="Sci. Rep.">
        <title>Metabolic traits of an uncultured archaeal lineage -MSBL1- from brine pools of the Red Sea.</title>
        <authorList>
            <person name="Mwirichia R."/>
            <person name="Alam I."/>
            <person name="Rashid M."/>
            <person name="Vinu M."/>
            <person name="Ba-Alawi W."/>
            <person name="Anthony Kamau A."/>
            <person name="Kamanda Ngugi D."/>
            <person name="Goker M."/>
            <person name="Klenk H.P."/>
            <person name="Bajic V."/>
            <person name="Stingl U."/>
        </authorList>
    </citation>
    <scope>NUCLEOTIDE SEQUENCE [LARGE SCALE GENOMIC DNA]</scope>
    <source>
        <strain evidence="2">SCGC-AAA261C02</strain>
    </source>
</reference>
<dbReference type="AlphaFoldDB" id="A0A133UZ31"/>
<dbReference type="PANTHER" id="PTHR43384">
    <property type="entry name" value="SEPTUM SITE-DETERMINING PROTEIN MIND HOMOLOG, CHLOROPLASTIC-RELATED"/>
    <property type="match status" value="1"/>
</dbReference>
<dbReference type="Proteomes" id="UP000070520">
    <property type="component" value="Unassembled WGS sequence"/>
</dbReference>
<comment type="caution">
    <text evidence="2">The sequence shown here is derived from an EMBL/GenBank/DDBJ whole genome shotgun (WGS) entry which is preliminary data.</text>
</comment>
<feature type="domain" description="CobQ/CobB/MinD/ParA nucleotide binding" evidence="1">
    <location>
        <begin position="4"/>
        <end position="225"/>
    </location>
</feature>
<dbReference type="Pfam" id="PF01656">
    <property type="entry name" value="CbiA"/>
    <property type="match status" value="1"/>
</dbReference>
<keyword evidence="3" id="KW-1185">Reference proteome</keyword>
<dbReference type="PIRSF" id="PIRSF005647">
    <property type="entry name" value="CooC"/>
    <property type="match status" value="1"/>
</dbReference>
<gene>
    <name evidence="2" type="ORF">AKJ42_03180</name>
</gene>
<dbReference type="PANTHER" id="PTHR43384:SF7">
    <property type="entry name" value="CARBON-MONOXIDE DEHYDROGENASE ACCESSORY PROTEIN"/>
    <property type="match status" value="1"/>
</dbReference>
<evidence type="ECO:0000313" key="3">
    <source>
        <dbReference type="Proteomes" id="UP000070520"/>
    </source>
</evidence>
<sequence length="250" mass="27948">MGIAGKGGVGKTTLAALFLRTLLERNSSTILAVDSDPNLCLPGLLGVEDYETLSSMIEKRRGSRLQPREFQQEFNSLLIKNEQDGYDLLPMGRGEGQGCYCAVNNLLRSTFRHIILSGNYAYDYVVVDCEAGLEHVSRKTSSMVDDLIIMTDGSRMGLNTVQKIRDVGEKVKIGIDNFYTVANKIDDEEVLREVQATSQEFGMTYLGNLPYDREVEKLSFEGKSVFELSDHSQVYLKGKEIVDRVLSRKP</sequence>
<evidence type="ECO:0000259" key="1">
    <source>
        <dbReference type="Pfam" id="PF01656"/>
    </source>
</evidence>
<dbReference type="SUPFAM" id="SSF52540">
    <property type="entry name" value="P-loop containing nucleoside triphosphate hydrolases"/>
    <property type="match status" value="1"/>
</dbReference>
<dbReference type="InterPro" id="IPR050625">
    <property type="entry name" value="ParA/MinD_ATPase"/>
</dbReference>
<dbReference type="GO" id="GO:0005829">
    <property type="term" value="C:cytosol"/>
    <property type="evidence" value="ECO:0007669"/>
    <property type="project" value="TreeGrafter"/>
</dbReference>
<dbReference type="GO" id="GO:0051782">
    <property type="term" value="P:negative regulation of cell division"/>
    <property type="evidence" value="ECO:0007669"/>
    <property type="project" value="TreeGrafter"/>
</dbReference>
<proteinExistence type="predicted"/>
<dbReference type="Gene3D" id="3.40.50.300">
    <property type="entry name" value="P-loop containing nucleotide triphosphate hydrolases"/>
    <property type="match status" value="1"/>
</dbReference>
<dbReference type="GO" id="GO:0005524">
    <property type="term" value="F:ATP binding"/>
    <property type="evidence" value="ECO:0007669"/>
    <property type="project" value="TreeGrafter"/>
</dbReference>
<dbReference type="EMBL" id="LHXW01000044">
    <property type="protein sequence ID" value="KXA99444.1"/>
    <property type="molecule type" value="Genomic_DNA"/>
</dbReference>
<dbReference type="InterPro" id="IPR014433">
    <property type="entry name" value="CooC"/>
</dbReference>
<dbReference type="InterPro" id="IPR027417">
    <property type="entry name" value="P-loop_NTPase"/>
</dbReference>
<organism evidence="2 3">
    <name type="scientific">candidate division MSBL1 archaeon SCGC-AAA261C02</name>
    <dbReference type="NCBI Taxonomy" id="1698272"/>
    <lineage>
        <taxon>Archaea</taxon>
        <taxon>Methanobacteriati</taxon>
        <taxon>Methanobacteriota</taxon>
        <taxon>candidate division MSBL1</taxon>
    </lineage>
</organism>